<gene>
    <name evidence="3" type="ORF">SCF082_LOCUS36534</name>
</gene>
<dbReference type="InterPro" id="IPR041679">
    <property type="entry name" value="DNA2/NAM7-like_C"/>
</dbReference>
<dbReference type="PANTHER" id="PTHR10887">
    <property type="entry name" value="DNA2/NAM7 HELICASE FAMILY"/>
    <property type="match status" value="1"/>
</dbReference>
<dbReference type="Pfam" id="PF13086">
    <property type="entry name" value="AAA_11"/>
    <property type="match status" value="2"/>
</dbReference>
<dbReference type="Gene3D" id="3.40.50.300">
    <property type="entry name" value="P-loop containing nucleotide triphosphate hydrolases"/>
    <property type="match status" value="2"/>
</dbReference>
<feature type="non-terminal residue" evidence="3">
    <location>
        <position position="1"/>
    </location>
</feature>
<dbReference type="InterPro" id="IPR027417">
    <property type="entry name" value="P-loop_NTPase"/>
</dbReference>
<comment type="caution">
    <text evidence="3">The sequence shown here is derived from an EMBL/GenBank/DDBJ whole genome shotgun (WGS) entry which is preliminary data.</text>
</comment>
<protein>
    <submittedName>
        <fullName evidence="3">Regulator of nonsense transcripts 1 homolog</fullName>
    </submittedName>
</protein>
<evidence type="ECO:0000259" key="1">
    <source>
        <dbReference type="Pfam" id="PF13086"/>
    </source>
</evidence>
<reference evidence="3 4" key="1">
    <citation type="submission" date="2024-02" db="EMBL/GenBank/DDBJ databases">
        <authorList>
            <person name="Chen Y."/>
            <person name="Shah S."/>
            <person name="Dougan E. K."/>
            <person name="Thang M."/>
            <person name="Chan C."/>
        </authorList>
    </citation>
    <scope>NUCLEOTIDE SEQUENCE [LARGE SCALE GENOMIC DNA]</scope>
</reference>
<dbReference type="Proteomes" id="UP001642464">
    <property type="component" value="Unassembled WGS sequence"/>
</dbReference>
<dbReference type="PANTHER" id="PTHR10887:SF322">
    <property type="entry name" value="HELICASE MOV-10"/>
    <property type="match status" value="1"/>
</dbReference>
<dbReference type="InterPro" id="IPR045055">
    <property type="entry name" value="DNA2/NAM7-like"/>
</dbReference>
<sequence length="431" mass="46406">RLARDYSLIAALTPSQNEAVLKALEQRLSLVQGPPGTGKTQVACAILAAWASIHAPMGEKILAVADSNVAADNIYVRLQRMGIDCTRVGQGKEVEGLSGESMYREVQRAKILVATCIGSGMEVLTKTAGEFRRVLVDECTQACEPSVLVPLGRHCEQVVLIGDHAQLPATVLSKAAASDGLGLSLFERMAVTNGLEPSLLLEQRRMHSSIADFPNEMFYAGQLVNAADDVALEAVPGFPWPNPDCRVAFVDVASSSGLEGRRGFSAFNTAEVGFSAERVWSSQGAFCSRDSDGRTYIKLSPTNYAITKLVSKKSQKNMSLANGVRFQMLKTLRNEAVKGTNKGDWEDQQEADASAAPNKYNTESFTVEVKVGNTPVTMLCPAKRYNVADPMILLDAGMIAAVLSYIRPDLGEASATRAYTKSGKYQKTARG</sequence>
<organism evidence="3 4">
    <name type="scientific">Durusdinium trenchii</name>
    <dbReference type="NCBI Taxonomy" id="1381693"/>
    <lineage>
        <taxon>Eukaryota</taxon>
        <taxon>Sar</taxon>
        <taxon>Alveolata</taxon>
        <taxon>Dinophyceae</taxon>
        <taxon>Suessiales</taxon>
        <taxon>Symbiodiniaceae</taxon>
        <taxon>Durusdinium</taxon>
    </lineage>
</organism>
<evidence type="ECO:0000313" key="3">
    <source>
        <dbReference type="EMBL" id="CAK9075365.1"/>
    </source>
</evidence>
<accession>A0ABP0PKV6</accession>
<dbReference type="Pfam" id="PF13087">
    <property type="entry name" value="AAA_12"/>
    <property type="match status" value="1"/>
</dbReference>
<feature type="domain" description="DNA2/NAM7 helicase helicase" evidence="1">
    <location>
        <begin position="104"/>
        <end position="174"/>
    </location>
</feature>
<keyword evidence="4" id="KW-1185">Reference proteome</keyword>
<feature type="domain" description="DNA2/NAM7 helicase helicase" evidence="1">
    <location>
        <begin position="13"/>
        <end position="92"/>
    </location>
</feature>
<dbReference type="InterPro" id="IPR041677">
    <property type="entry name" value="DNA2/NAM7_AAA_11"/>
</dbReference>
<name>A0ABP0PKV6_9DINO</name>
<dbReference type="EMBL" id="CAXAMM010036125">
    <property type="protein sequence ID" value="CAK9075365.1"/>
    <property type="molecule type" value="Genomic_DNA"/>
</dbReference>
<evidence type="ECO:0000259" key="2">
    <source>
        <dbReference type="Pfam" id="PF13087"/>
    </source>
</evidence>
<feature type="domain" description="DNA2/NAM7 helicase-like C-terminal" evidence="2">
    <location>
        <begin position="183"/>
        <end position="277"/>
    </location>
</feature>
<dbReference type="SUPFAM" id="SSF52540">
    <property type="entry name" value="P-loop containing nucleoside triphosphate hydrolases"/>
    <property type="match status" value="1"/>
</dbReference>
<proteinExistence type="predicted"/>
<evidence type="ECO:0000313" key="4">
    <source>
        <dbReference type="Proteomes" id="UP001642464"/>
    </source>
</evidence>